<dbReference type="Gene3D" id="3.40.50.300">
    <property type="entry name" value="P-loop containing nucleotide triphosphate hydrolases"/>
    <property type="match status" value="1"/>
</dbReference>
<dbReference type="EC" id="2.7.4.9" evidence="2"/>
<proteinExistence type="inferred from homology"/>
<keyword evidence="6 10" id="KW-0418">Kinase</keyword>
<organism evidence="10">
    <name type="scientific">hydrothermal vent metagenome</name>
    <dbReference type="NCBI Taxonomy" id="652676"/>
    <lineage>
        <taxon>unclassified sequences</taxon>
        <taxon>metagenomes</taxon>
        <taxon>ecological metagenomes</taxon>
    </lineage>
</organism>
<keyword evidence="7" id="KW-0067">ATP-binding</keyword>
<dbReference type="FunFam" id="3.40.50.300:FF:000225">
    <property type="entry name" value="Thymidylate kinase"/>
    <property type="match status" value="1"/>
</dbReference>
<dbReference type="InterPro" id="IPR018095">
    <property type="entry name" value="Thymidylate_kin_CS"/>
</dbReference>
<evidence type="ECO:0000256" key="7">
    <source>
        <dbReference type="ARBA" id="ARBA00022840"/>
    </source>
</evidence>
<dbReference type="GO" id="GO:0005524">
    <property type="term" value="F:ATP binding"/>
    <property type="evidence" value="ECO:0007669"/>
    <property type="project" value="UniProtKB-KW"/>
</dbReference>
<evidence type="ECO:0000313" key="10">
    <source>
        <dbReference type="EMBL" id="VAV90656.1"/>
    </source>
</evidence>
<dbReference type="SUPFAM" id="SSF52540">
    <property type="entry name" value="P-loop containing nucleoside triphosphate hydrolases"/>
    <property type="match status" value="1"/>
</dbReference>
<evidence type="ECO:0000256" key="6">
    <source>
        <dbReference type="ARBA" id="ARBA00022777"/>
    </source>
</evidence>
<gene>
    <name evidence="10" type="ORF">MNBD_ALPHA02-451</name>
</gene>
<accession>A0A3B0RPW2</accession>
<dbReference type="GO" id="GO:0006235">
    <property type="term" value="P:dTTP biosynthetic process"/>
    <property type="evidence" value="ECO:0007669"/>
    <property type="project" value="TreeGrafter"/>
</dbReference>
<dbReference type="GO" id="GO:0004798">
    <property type="term" value="F:dTMP kinase activity"/>
    <property type="evidence" value="ECO:0007669"/>
    <property type="project" value="UniProtKB-EC"/>
</dbReference>
<evidence type="ECO:0000259" key="9">
    <source>
        <dbReference type="Pfam" id="PF02223"/>
    </source>
</evidence>
<dbReference type="AlphaFoldDB" id="A0A3B0RPW2"/>
<dbReference type="InterPro" id="IPR039430">
    <property type="entry name" value="Thymidylate_kin-like_dom"/>
</dbReference>
<dbReference type="PANTHER" id="PTHR10344:SF4">
    <property type="entry name" value="UMP-CMP KINASE 2, MITOCHONDRIAL"/>
    <property type="match status" value="1"/>
</dbReference>
<dbReference type="InterPro" id="IPR027417">
    <property type="entry name" value="P-loop_NTPase"/>
</dbReference>
<feature type="domain" description="Thymidylate kinase-like" evidence="9">
    <location>
        <begin position="14"/>
        <end position="205"/>
    </location>
</feature>
<dbReference type="GO" id="GO:0006233">
    <property type="term" value="P:dTDP biosynthetic process"/>
    <property type="evidence" value="ECO:0007669"/>
    <property type="project" value="InterPro"/>
</dbReference>
<comment type="similarity">
    <text evidence="1">Belongs to the thymidylate kinase family.</text>
</comment>
<dbReference type="Pfam" id="PF02223">
    <property type="entry name" value="Thymidylate_kin"/>
    <property type="match status" value="1"/>
</dbReference>
<protein>
    <recommendedName>
        <fullName evidence="2">dTMP kinase</fullName>
        <ecNumber evidence="2">2.7.4.9</ecNumber>
    </recommendedName>
</protein>
<keyword evidence="3 10" id="KW-0808">Transferase</keyword>
<evidence type="ECO:0000256" key="3">
    <source>
        <dbReference type="ARBA" id="ARBA00022679"/>
    </source>
</evidence>
<evidence type="ECO:0000256" key="5">
    <source>
        <dbReference type="ARBA" id="ARBA00022741"/>
    </source>
</evidence>
<sequence length="222" mass="24722">MNDSSKARGKFISFEGGEGAGKSTQASLLRDQLVGRGIDVVLTREPGGAPGAEEIRQLLVTGEPDKWLPMTETLLFYAARIDHLERTVRPALEQGTWVITDRYADSTFAYQGAGHGLAREVVQQIHQVATDNFWPDLTLILDTDPESGLARANDREAAISEMKREDRFEKMAESFHGRLRQAFLDIADQNSDRCRVVPWGGTISQVAEHIWQQVSINFGLPQ</sequence>
<dbReference type="PANTHER" id="PTHR10344">
    <property type="entry name" value="THYMIDYLATE KINASE"/>
    <property type="match status" value="1"/>
</dbReference>
<comment type="catalytic activity">
    <reaction evidence="8">
        <text>dTMP + ATP = dTDP + ADP</text>
        <dbReference type="Rhea" id="RHEA:13517"/>
        <dbReference type="ChEBI" id="CHEBI:30616"/>
        <dbReference type="ChEBI" id="CHEBI:58369"/>
        <dbReference type="ChEBI" id="CHEBI:63528"/>
        <dbReference type="ChEBI" id="CHEBI:456216"/>
        <dbReference type="EC" id="2.7.4.9"/>
    </reaction>
</comment>
<dbReference type="EMBL" id="UOED01000060">
    <property type="protein sequence ID" value="VAV90656.1"/>
    <property type="molecule type" value="Genomic_DNA"/>
</dbReference>
<keyword evidence="4" id="KW-0545">Nucleotide biosynthesis</keyword>
<evidence type="ECO:0000256" key="1">
    <source>
        <dbReference type="ARBA" id="ARBA00009776"/>
    </source>
</evidence>
<name>A0A3B0RPW2_9ZZZZ</name>
<dbReference type="PROSITE" id="PS01331">
    <property type="entry name" value="THYMIDYLATE_KINASE"/>
    <property type="match status" value="1"/>
</dbReference>
<dbReference type="NCBIfam" id="TIGR00041">
    <property type="entry name" value="DTMP_kinase"/>
    <property type="match status" value="1"/>
</dbReference>
<dbReference type="CDD" id="cd01672">
    <property type="entry name" value="TMPK"/>
    <property type="match status" value="1"/>
</dbReference>
<dbReference type="GO" id="GO:0006227">
    <property type="term" value="P:dUDP biosynthetic process"/>
    <property type="evidence" value="ECO:0007669"/>
    <property type="project" value="TreeGrafter"/>
</dbReference>
<reference evidence="10" key="1">
    <citation type="submission" date="2018-06" db="EMBL/GenBank/DDBJ databases">
        <authorList>
            <person name="Zhirakovskaya E."/>
        </authorList>
    </citation>
    <scope>NUCLEOTIDE SEQUENCE</scope>
</reference>
<dbReference type="GO" id="GO:0005829">
    <property type="term" value="C:cytosol"/>
    <property type="evidence" value="ECO:0007669"/>
    <property type="project" value="TreeGrafter"/>
</dbReference>
<evidence type="ECO:0000256" key="4">
    <source>
        <dbReference type="ARBA" id="ARBA00022727"/>
    </source>
</evidence>
<dbReference type="InterPro" id="IPR018094">
    <property type="entry name" value="Thymidylate_kinase"/>
</dbReference>
<keyword evidence="5" id="KW-0547">Nucleotide-binding</keyword>
<evidence type="ECO:0000256" key="2">
    <source>
        <dbReference type="ARBA" id="ARBA00012980"/>
    </source>
</evidence>
<dbReference type="HAMAP" id="MF_00165">
    <property type="entry name" value="Thymidylate_kinase"/>
    <property type="match status" value="1"/>
</dbReference>
<evidence type="ECO:0000256" key="8">
    <source>
        <dbReference type="ARBA" id="ARBA00048743"/>
    </source>
</evidence>